<reference evidence="3 4" key="1">
    <citation type="submission" date="2024-03" db="EMBL/GenBank/DDBJ databases">
        <title>Sequence of Lycoming College Course Isolates.</title>
        <authorList>
            <person name="Plotts O."/>
            <person name="Newman J."/>
        </authorList>
    </citation>
    <scope>NUCLEOTIDE SEQUENCE [LARGE SCALE GENOMIC DNA]</scope>
    <source>
        <strain evidence="3 4">CJB-3</strain>
    </source>
</reference>
<protein>
    <submittedName>
        <fullName evidence="3">Beta-L-arabinofuranosidase domain-containing protein</fullName>
    </submittedName>
</protein>
<keyword evidence="4" id="KW-1185">Reference proteome</keyword>
<dbReference type="Pfam" id="PF20736">
    <property type="entry name" value="Glyco_hydro127M"/>
    <property type="match status" value="1"/>
</dbReference>
<feature type="domain" description="Non-reducing end beta-L-arabinofuranosidase-like GH127 catalytic" evidence="1">
    <location>
        <begin position="39"/>
        <end position="392"/>
    </location>
</feature>
<dbReference type="PANTHER" id="PTHR43465:SF2">
    <property type="entry name" value="DUF1680 DOMAIN PROTEIN (AFU_ORTHOLOGUE AFUA_1G08910)"/>
    <property type="match status" value="1"/>
</dbReference>
<name>A0ABU8NKE2_9SPHI</name>
<evidence type="ECO:0000313" key="3">
    <source>
        <dbReference type="EMBL" id="MEJ2902333.1"/>
    </source>
</evidence>
<dbReference type="SUPFAM" id="SSF48208">
    <property type="entry name" value="Six-hairpin glycosidases"/>
    <property type="match status" value="1"/>
</dbReference>
<dbReference type="InterPro" id="IPR008928">
    <property type="entry name" value="6-hairpin_glycosidase_sf"/>
</dbReference>
<evidence type="ECO:0000259" key="2">
    <source>
        <dbReference type="Pfam" id="PF20736"/>
    </source>
</evidence>
<dbReference type="Pfam" id="PF07944">
    <property type="entry name" value="Beta-AFase-like_GH127_cat"/>
    <property type="match status" value="1"/>
</dbReference>
<feature type="domain" description="Non-reducing end beta-L-arabinofuranosidase-like GH127 middle" evidence="2">
    <location>
        <begin position="408"/>
        <end position="502"/>
    </location>
</feature>
<dbReference type="Proteomes" id="UP001378956">
    <property type="component" value="Unassembled WGS sequence"/>
</dbReference>
<dbReference type="PANTHER" id="PTHR43465">
    <property type="entry name" value="DUF1680 DOMAIN PROTEIN (AFU_ORTHOLOGUE AFUA_1G08910)"/>
    <property type="match status" value="1"/>
</dbReference>
<dbReference type="InterPro" id="IPR012878">
    <property type="entry name" value="Beta-AFase-like_GH127_cat"/>
</dbReference>
<dbReference type="InterPro" id="IPR049174">
    <property type="entry name" value="Beta-AFase-like"/>
</dbReference>
<comment type="caution">
    <text evidence="3">The sequence shown here is derived from an EMBL/GenBank/DDBJ whole genome shotgun (WGS) entry which is preliminary data.</text>
</comment>
<organism evidence="3 4">
    <name type="scientific">Pedobacter panaciterrae</name>
    <dbReference type="NCBI Taxonomy" id="363849"/>
    <lineage>
        <taxon>Bacteria</taxon>
        <taxon>Pseudomonadati</taxon>
        <taxon>Bacteroidota</taxon>
        <taxon>Sphingobacteriia</taxon>
        <taxon>Sphingobacteriales</taxon>
        <taxon>Sphingobacteriaceae</taxon>
        <taxon>Pedobacter</taxon>
    </lineage>
</organism>
<accession>A0ABU8NKE2</accession>
<gene>
    <name evidence="3" type="ORF">WAE58_07845</name>
</gene>
<dbReference type="EMBL" id="JBBEUB010000002">
    <property type="protein sequence ID" value="MEJ2902333.1"/>
    <property type="molecule type" value="Genomic_DNA"/>
</dbReference>
<dbReference type="RefSeq" id="WP_337716041.1">
    <property type="nucleotide sequence ID" value="NZ_JBBEUB010000002.1"/>
</dbReference>
<evidence type="ECO:0000313" key="4">
    <source>
        <dbReference type="Proteomes" id="UP001378956"/>
    </source>
</evidence>
<evidence type="ECO:0000259" key="1">
    <source>
        <dbReference type="Pfam" id="PF07944"/>
    </source>
</evidence>
<dbReference type="InterPro" id="IPR049046">
    <property type="entry name" value="Beta-AFase-like_GH127_middle"/>
</dbReference>
<sequence length="615" mass="68501">MKKYTSLLLAGFVLVTGVSVGQDKLSRAKSETIGGFIGERLSNSYKNRVLLQDADALIEPFKHRNETSLWQSEFWGKWFTSAVLAYKYKPTPELKQKLDVAVGGLIATQSADGYIGNYAEESRLKQWDIWGRKYCMLGLLDYYSLTGDKKSLKAAKAVADNLIDDIKKADGIIVTKGNYRGMAASSVLEPICLLYTQTKDKKYLDFAEEIVRQWETPEGPQLISKADVDVSKRFPKPENWYSFEQGQKAYEMMSCYEGLLELYRLTGKQTYKTAVEKTWQNVRDKEINMAGSGASAEMWFGGKALQADPIFHYQETCVTVTWIKLCHQLFRLTGEAKYADAVEQSYYNALLGSTSHDGFHWAKYTPLNGLRLPGNGQCGMDLNCCVASGPRGLFNLPAHVVMKAADGLFVNYFIKGSYALVTPTGKNVSVVQHTDYPATGKIGISVKLSKPEDFSINIRIPEWSKKNVLMVNGVAVEAAGGQFATLKRTWKDGDEIALELDMRGRVEFIGDKSQYAAVMRGPILLARDEALKGANMGSIVNLAGKTGYVDLVSVPHTSENVWLQFSLKFSPESYKEQGDEPVTVDLCDYASAGNGKEATYFKAWFPQLIDPKKDH</sequence>
<dbReference type="Gene3D" id="1.50.10.20">
    <property type="match status" value="1"/>
</dbReference>
<proteinExistence type="predicted"/>